<gene>
    <name evidence="2" type="ORF">G5B40_00140</name>
</gene>
<dbReference type="InterPro" id="IPR050464">
    <property type="entry name" value="Zeta_carotene_desat/Oxidored"/>
</dbReference>
<protein>
    <submittedName>
        <fullName evidence="2">NAD(P)-binding protein</fullName>
    </submittedName>
</protein>
<keyword evidence="3" id="KW-1185">Reference proteome</keyword>
<dbReference type="Pfam" id="PF13450">
    <property type="entry name" value="NAD_binding_8"/>
    <property type="match status" value="1"/>
</dbReference>
<feature type="domain" description="Amine oxidase" evidence="1">
    <location>
        <begin position="677"/>
        <end position="746"/>
    </location>
</feature>
<name>A0A7L5BTU2_9RHOB</name>
<dbReference type="PANTHER" id="PTHR42923:SF46">
    <property type="entry name" value="AMINE OXIDASE"/>
    <property type="match status" value="1"/>
</dbReference>
<dbReference type="AlphaFoldDB" id="A0A7L5BTU2"/>
<dbReference type="PANTHER" id="PTHR42923">
    <property type="entry name" value="PROTOPORPHYRINOGEN OXIDASE"/>
    <property type="match status" value="1"/>
</dbReference>
<dbReference type="Pfam" id="PF01593">
    <property type="entry name" value="Amino_oxidase"/>
    <property type="match status" value="1"/>
</dbReference>
<proteinExistence type="predicted"/>
<dbReference type="Proteomes" id="UP000503336">
    <property type="component" value="Chromosome"/>
</dbReference>
<dbReference type="Gene3D" id="1.10.405.20">
    <property type="match status" value="1"/>
</dbReference>
<dbReference type="GO" id="GO:0016491">
    <property type="term" value="F:oxidoreductase activity"/>
    <property type="evidence" value="ECO:0007669"/>
    <property type="project" value="InterPro"/>
</dbReference>
<dbReference type="InterPro" id="IPR036188">
    <property type="entry name" value="FAD/NAD-bd_sf"/>
</dbReference>
<dbReference type="EMBL" id="CP049056">
    <property type="protein sequence ID" value="QIE53988.1"/>
    <property type="molecule type" value="Genomic_DNA"/>
</dbReference>
<dbReference type="InterPro" id="IPR002937">
    <property type="entry name" value="Amino_oxidase"/>
</dbReference>
<dbReference type="RefSeq" id="WP_165093567.1">
    <property type="nucleotide sequence ID" value="NZ_CP049056.1"/>
</dbReference>
<evidence type="ECO:0000259" key="1">
    <source>
        <dbReference type="Pfam" id="PF01593"/>
    </source>
</evidence>
<accession>A0A7L5BTU2</accession>
<dbReference type="Gene3D" id="3.50.50.60">
    <property type="entry name" value="FAD/NAD(P)-binding domain"/>
    <property type="match status" value="1"/>
</dbReference>
<reference evidence="2 3" key="1">
    <citation type="submission" date="2020-02" db="EMBL/GenBank/DDBJ databases">
        <title>complete genome sequence of Rhodobacteraceae bacterium.</title>
        <authorList>
            <person name="Park J."/>
            <person name="Kim Y.-S."/>
            <person name="Kim K.-H."/>
        </authorList>
    </citation>
    <scope>NUCLEOTIDE SEQUENCE [LARGE SCALE GENOMIC DNA]</scope>
    <source>
        <strain evidence="2 3">RR4-56</strain>
    </source>
</reference>
<sequence length="764" mass="85225">MARSRKVKKIAVLGGGPSALVAAFRLTDKPDWASKYEITVYQQGWRVGGKCATGRDLDRSKRLYEHGIHGFLGCYYNALTVMKDVFAELRRPANHPVPDFESAFHAMSGVIRYEMDGDKLKKWPIYAPPDWHDVKPKRGAKEPTLTQMVEKAPELAKIDVWVKGLIRLAKASMLQAYAKTFRNLETYAYILKTQDIPQSGGAHPAHSDPANGVFDMRINEGEEAFNAAILGFLSRTAAAEKRGDLKGVAATFREARDHLSVIVEAGGGGDESARDRLRRLALLLDFFSAIIRGVVADRIMARGFAGIDRYDHVDWLRKHGAAEETINSPLTSSTPNITYQYPEGDSLRPPVMAAGAWLHWSMMTFTYMGRFIELFEAGSGETLIAPLYDALVKRGVKFAFFHRVKEMRVADGEMAVDEIDIDVQATVKKGALDYQPYITVKNPGLKRPLECWPDRPLYDQLEEGAALAACGADLESFWCDWAPVGRKTLRRGRDFDDVILGISIGALPFITADLAQRHRPWKKMLAERRTVVTQAMQIWMNETPWALGWAGYTNSYDDYMLSANFMTQPNGQGDFTKYIEYEEWPEDHRPKALMLLCGTLPFYHEIDGTEGAEFPLRIKAQVKAQSIQFLQTTGGFMLPGATVAGRQGYGDPFAFDFDLLHPVKPETATTRKRGAQRFDDQYWRVNLSPSEHYVSTPPGSTKYRLPAHDTGFANLSIAGDWTENGLNVGSMEGSVRSGILAAEAVMGVPRSRSSVIGLDPRVKT</sequence>
<dbReference type="SUPFAM" id="SSF51905">
    <property type="entry name" value="FAD/NAD(P)-binding domain"/>
    <property type="match status" value="1"/>
</dbReference>
<organism evidence="2 3">
    <name type="scientific">Pikeienuella piscinae</name>
    <dbReference type="NCBI Taxonomy" id="2748098"/>
    <lineage>
        <taxon>Bacteria</taxon>
        <taxon>Pseudomonadati</taxon>
        <taxon>Pseudomonadota</taxon>
        <taxon>Alphaproteobacteria</taxon>
        <taxon>Rhodobacterales</taxon>
        <taxon>Paracoccaceae</taxon>
        <taxon>Pikeienuella</taxon>
    </lineage>
</organism>
<evidence type="ECO:0000313" key="2">
    <source>
        <dbReference type="EMBL" id="QIE53988.1"/>
    </source>
</evidence>
<dbReference type="KEGG" id="hdh:G5B40_00140"/>
<evidence type="ECO:0000313" key="3">
    <source>
        <dbReference type="Proteomes" id="UP000503336"/>
    </source>
</evidence>